<dbReference type="EMBL" id="BNJQ01000006">
    <property type="protein sequence ID" value="GHP04048.1"/>
    <property type="molecule type" value="Genomic_DNA"/>
</dbReference>
<feature type="region of interest" description="Disordered" evidence="1">
    <location>
        <begin position="40"/>
        <end position="101"/>
    </location>
</feature>
<organism evidence="3 4">
    <name type="scientific">Pycnococcus provasolii</name>
    <dbReference type="NCBI Taxonomy" id="41880"/>
    <lineage>
        <taxon>Eukaryota</taxon>
        <taxon>Viridiplantae</taxon>
        <taxon>Chlorophyta</taxon>
        <taxon>Pseudoscourfieldiophyceae</taxon>
        <taxon>Pseudoscourfieldiales</taxon>
        <taxon>Pycnococcaceae</taxon>
        <taxon>Pycnococcus</taxon>
    </lineage>
</organism>
<dbReference type="AlphaFoldDB" id="A0A830HBC5"/>
<reference evidence="3" key="1">
    <citation type="submission" date="2020-10" db="EMBL/GenBank/DDBJ databases">
        <title>Unveiling of a novel bifunctional photoreceptor, Dualchrome1, isolated from a cosmopolitan green alga.</title>
        <authorList>
            <person name="Suzuki S."/>
            <person name="Kawachi M."/>
        </authorList>
    </citation>
    <scope>NUCLEOTIDE SEQUENCE</scope>
    <source>
        <strain evidence="3">NIES 2893</strain>
    </source>
</reference>
<keyword evidence="2" id="KW-0472">Membrane</keyword>
<evidence type="ECO:0000313" key="4">
    <source>
        <dbReference type="Proteomes" id="UP000660262"/>
    </source>
</evidence>
<dbReference type="OrthoDB" id="513082at2759"/>
<name>A0A830HBC5_9CHLO</name>
<feature type="compositionally biased region" description="Low complexity" evidence="1">
    <location>
        <begin position="89"/>
        <end position="101"/>
    </location>
</feature>
<dbReference type="Proteomes" id="UP000660262">
    <property type="component" value="Unassembled WGS sequence"/>
</dbReference>
<evidence type="ECO:0000256" key="2">
    <source>
        <dbReference type="SAM" id="Phobius"/>
    </source>
</evidence>
<keyword evidence="4" id="KW-1185">Reference proteome</keyword>
<accession>A0A830HBC5</accession>
<proteinExistence type="predicted"/>
<sequence>MPPPLHVTAPQFGAVFGVGAGAVLALKTIGSCVNLVRRRRQHKRRNRHNNDNSTLSTANPFEDDDNGHHHQRGTMHVMNNQSKGRIRGGDSTSAQQQTSSAAGDMRATAWMTPAILLTLLVVATLVYTGRTARVPAACALGAIGAYILRAFAKEVRNNEGAAATGDAGGVVLTPHADTGLATSEDWRASLPGTWRKDRAASESMDLACDAIKLNGLLRRATVLINGLELEVRDNNVLRFSVTSVIPFYKVTEWYTVDGVTVSRGNRRDMRRGGYTGTATARRGGDGVDLRVKWGDPHGGEVIDELRVSADGQKLFVTSSMRMKSGLVVPPYTAVYHRVR</sequence>
<keyword evidence="2" id="KW-1133">Transmembrane helix</keyword>
<comment type="caution">
    <text evidence="3">The sequence shown here is derived from an EMBL/GenBank/DDBJ whole genome shotgun (WGS) entry which is preliminary data.</text>
</comment>
<feature type="transmembrane region" description="Helical" evidence="2">
    <location>
        <begin position="107"/>
        <end position="128"/>
    </location>
</feature>
<protein>
    <submittedName>
        <fullName evidence="3">Uncharacterized protein</fullName>
    </submittedName>
</protein>
<keyword evidence="2" id="KW-0812">Transmembrane</keyword>
<evidence type="ECO:0000256" key="1">
    <source>
        <dbReference type="SAM" id="MobiDB-lite"/>
    </source>
</evidence>
<feature type="transmembrane region" description="Helical" evidence="2">
    <location>
        <begin position="12"/>
        <end position="36"/>
    </location>
</feature>
<evidence type="ECO:0000313" key="3">
    <source>
        <dbReference type="EMBL" id="GHP04048.1"/>
    </source>
</evidence>
<gene>
    <name evidence="3" type="ORF">PPROV_000280200</name>
</gene>